<dbReference type="InterPro" id="IPR000182">
    <property type="entry name" value="GNAT_dom"/>
</dbReference>
<dbReference type="EMBL" id="JACSDI010000019">
    <property type="protein sequence ID" value="MCG9965808.1"/>
    <property type="molecule type" value="Genomic_DNA"/>
</dbReference>
<gene>
    <name evidence="2" type="ORF">H9J30_18070</name>
</gene>
<dbReference type="PROSITE" id="PS51186">
    <property type="entry name" value="GNAT"/>
    <property type="match status" value="1"/>
</dbReference>
<dbReference type="InterPro" id="IPR050276">
    <property type="entry name" value="MshD_Acetyltransferase"/>
</dbReference>
<protein>
    <submittedName>
        <fullName evidence="2">GNAT family N-acetyltransferase</fullName>
    </submittedName>
</protein>
<evidence type="ECO:0000313" key="3">
    <source>
        <dbReference type="Proteomes" id="UP000829384"/>
    </source>
</evidence>
<evidence type="ECO:0000259" key="1">
    <source>
        <dbReference type="PROSITE" id="PS51186"/>
    </source>
</evidence>
<feature type="domain" description="N-acetyltransferase" evidence="1">
    <location>
        <begin position="2"/>
        <end position="147"/>
    </location>
</feature>
<dbReference type="Pfam" id="PF00583">
    <property type="entry name" value="Acetyltransf_1"/>
    <property type="match status" value="1"/>
</dbReference>
<dbReference type="Proteomes" id="UP000829384">
    <property type="component" value="Unassembled WGS sequence"/>
</dbReference>
<keyword evidence="3" id="KW-1185">Reference proteome</keyword>
<sequence length="151" mass="16903">MQLIRPVLKSELAAVFQLEQAIFGEHSYPDFFFRQGFDCWPEYFLVAVDANGVLLGYLLGAQSSDPECMWILSVAVSEQARGQGLGKQLLQRCLAQLPAKVKRVDLTVDPHNPARSLYQRLGFVDAHVEADYFGAGADRVVMSYHCRLVNP</sequence>
<dbReference type="PANTHER" id="PTHR43617">
    <property type="entry name" value="L-AMINO ACID N-ACETYLTRANSFERASE"/>
    <property type="match status" value="1"/>
</dbReference>
<dbReference type="RefSeq" id="WP_240132281.1">
    <property type="nucleotide sequence ID" value="NZ_JACSDI010000019.1"/>
</dbReference>
<dbReference type="SUPFAM" id="SSF55729">
    <property type="entry name" value="Acyl-CoA N-acyltransferases (Nat)"/>
    <property type="match status" value="1"/>
</dbReference>
<dbReference type="InterPro" id="IPR016181">
    <property type="entry name" value="Acyl_CoA_acyltransferase"/>
</dbReference>
<comment type="caution">
    <text evidence="2">The sequence shown here is derived from an EMBL/GenBank/DDBJ whole genome shotgun (WGS) entry which is preliminary data.</text>
</comment>
<reference evidence="2 3" key="1">
    <citation type="submission" date="2020-08" db="EMBL/GenBank/DDBJ databases">
        <title>Whole genome sequence of Shewanella sp strain PS-2.</title>
        <authorList>
            <person name="Das S.K."/>
        </authorList>
    </citation>
    <scope>NUCLEOTIDE SEQUENCE [LARGE SCALE GENOMIC DNA]</scope>
    <source>
        <strain evidence="2 3">PS-2</strain>
    </source>
</reference>
<evidence type="ECO:0000313" key="2">
    <source>
        <dbReference type="EMBL" id="MCG9965808.1"/>
    </source>
</evidence>
<dbReference type="CDD" id="cd04301">
    <property type="entry name" value="NAT_SF"/>
    <property type="match status" value="1"/>
</dbReference>
<name>A0ABS9QZM6_9GAMM</name>
<organism evidence="2 3">
    <name type="scientific">Shewanella cutis</name>
    <dbReference type="NCBI Taxonomy" id="2766780"/>
    <lineage>
        <taxon>Bacteria</taxon>
        <taxon>Pseudomonadati</taxon>
        <taxon>Pseudomonadota</taxon>
        <taxon>Gammaproteobacteria</taxon>
        <taxon>Alteromonadales</taxon>
        <taxon>Shewanellaceae</taxon>
        <taxon>Shewanella</taxon>
    </lineage>
</organism>
<proteinExistence type="predicted"/>
<dbReference type="Gene3D" id="3.40.630.30">
    <property type="match status" value="1"/>
</dbReference>
<accession>A0ABS9QZM6</accession>